<feature type="region of interest" description="Disordered" evidence="1">
    <location>
        <begin position="1"/>
        <end position="77"/>
    </location>
</feature>
<evidence type="ECO:0000313" key="3">
    <source>
        <dbReference type="Proteomes" id="UP000028045"/>
    </source>
</evidence>
<reference evidence="2 3" key="1">
    <citation type="journal article" date="2014" name="BMC Genomics">
        <title>Comparative genome sequencing reveals chemotype-specific gene clusters in the toxigenic black mold Stachybotrys.</title>
        <authorList>
            <person name="Semeiks J."/>
            <person name="Borek D."/>
            <person name="Otwinowski Z."/>
            <person name="Grishin N.V."/>
        </authorList>
    </citation>
    <scope>NUCLEOTIDE SEQUENCE [LARGE SCALE GENOMIC DNA]</scope>
    <source>
        <strain evidence="3">CBS 109288 / IBT 7711</strain>
    </source>
</reference>
<evidence type="ECO:0000313" key="2">
    <source>
        <dbReference type="EMBL" id="KEY65086.1"/>
    </source>
</evidence>
<dbReference type="HOGENOM" id="CLU_2135166_0_0_1"/>
<dbReference type="Proteomes" id="UP000028045">
    <property type="component" value="Unassembled WGS sequence"/>
</dbReference>
<feature type="region of interest" description="Disordered" evidence="1">
    <location>
        <begin position="93"/>
        <end position="113"/>
    </location>
</feature>
<name>A0A084AIF7_STACB</name>
<keyword evidence="3" id="KW-1185">Reference proteome</keyword>
<dbReference type="AlphaFoldDB" id="A0A084AIF7"/>
<feature type="compositionally biased region" description="Basic and acidic residues" evidence="1">
    <location>
        <begin position="10"/>
        <end position="26"/>
    </location>
</feature>
<accession>A0A084AIF7</accession>
<sequence>MPPPLEETAGEDRLEVDQPKQVEEPKGTASPELPLRKKRGRPPKAKGIVRSVGNRQEIEATGAPESSPSINVASSMAEAPSGAISSALKTCKGAEHGNKNRTGIEESQVIRSV</sequence>
<gene>
    <name evidence="2" type="ORF">S7711_11222</name>
</gene>
<dbReference type="EMBL" id="KL648714">
    <property type="protein sequence ID" value="KEY65086.1"/>
    <property type="molecule type" value="Genomic_DNA"/>
</dbReference>
<evidence type="ECO:0000256" key="1">
    <source>
        <dbReference type="SAM" id="MobiDB-lite"/>
    </source>
</evidence>
<feature type="compositionally biased region" description="Basic and acidic residues" evidence="1">
    <location>
        <begin position="93"/>
        <end position="104"/>
    </location>
</feature>
<proteinExistence type="predicted"/>
<organism evidence="2 3">
    <name type="scientific">Stachybotrys chartarum (strain CBS 109288 / IBT 7711)</name>
    <name type="common">Toxic black mold</name>
    <name type="synonym">Stilbospora chartarum</name>
    <dbReference type="NCBI Taxonomy" id="1280523"/>
    <lineage>
        <taxon>Eukaryota</taxon>
        <taxon>Fungi</taxon>
        <taxon>Dikarya</taxon>
        <taxon>Ascomycota</taxon>
        <taxon>Pezizomycotina</taxon>
        <taxon>Sordariomycetes</taxon>
        <taxon>Hypocreomycetidae</taxon>
        <taxon>Hypocreales</taxon>
        <taxon>Stachybotryaceae</taxon>
        <taxon>Stachybotrys</taxon>
    </lineage>
</organism>
<feature type="compositionally biased region" description="Polar residues" evidence="1">
    <location>
        <begin position="64"/>
        <end position="74"/>
    </location>
</feature>
<protein>
    <submittedName>
        <fullName evidence="2">Uncharacterized protein</fullName>
    </submittedName>
</protein>